<dbReference type="CDD" id="cd02869">
    <property type="entry name" value="PseudoU_synth_RluA_like"/>
    <property type="match status" value="1"/>
</dbReference>
<evidence type="ECO:0000256" key="1">
    <source>
        <dbReference type="ARBA" id="ARBA00000073"/>
    </source>
</evidence>
<dbReference type="Gene3D" id="3.30.2350.10">
    <property type="entry name" value="Pseudouridine synthase"/>
    <property type="match status" value="1"/>
</dbReference>
<dbReference type="InterPro" id="IPR050188">
    <property type="entry name" value="RluA_PseudoU_synthase"/>
</dbReference>
<gene>
    <name evidence="8" type="primary">rluA_1</name>
    <name evidence="8" type="ORF">NCTC12264_00036</name>
</gene>
<dbReference type="GO" id="GO:0003723">
    <property type="term" value="F:RNA binding"/>
    <property type="evidence" value="ECO:0007669"/>
    <property type="project" value="UniProtKB-KW"/>
</dbReference>
<evidence type="ECO:0000256" key="4">
    <source>
        <dbReference type="ARBA" id="ARBA00031870"/>
    </source>
</evidence>
<evidence type="ECO:0000313" key="8">
    <source>
        <dbReference type="EMBL" id="SUX25842.1"/>
    </source>
</evidence>
<evidence type="ECO:0000313" key="9">
    <source>
        <dbReference type="Proteomes" id="UP000254161"/>
    </source>
</evidence>
<feature type="domain" description="Pseudouridine synthase RsuA/RluA-like" evidence="7">
    <location>
        <begin position="81"/>
        <end position="228"/>
    </location>
</feature>
<dbReference type="GO" id="GO:0000455">
    <property type="term" value="P:enzyme-directed rRNA pseudouridine synthesis"/>
    <property type="evidence" value="ECO:0007669"/>
    <property type="project" value="TreeGrafter"/>
</dbReference>
<dbReference type="EMBL" id="UFUZ01000001">
    <property type="protein sequence ID" value="SUX25842.1"/>
    <property type="molecule type" value="Genomic_DNA"/>
</dbReference>
<evidence type="ECO:0000256" key="3">
    <source>
        <dbReference type="ARBA" id="ARBA00023235"/>
    </source>
</evidence>
<dbReference type="RefSeq" id="WP_004275691.1">
    <property type="nucleotide sequence ID" value="NZ_JANKIR010000012.1"/>
</dbReference>
<evidence type="ECO:0000256" key="5">
    <source>
        <dbReference type="ARBA" id="ARBA00033164"/>
    </source>
</evidence>
<evidence type="ECO:0000259" key="7">
    <source>
        <dbReference type="Pfam" id="PF00849"/>
    </source>
</evidence>
<name>A0A381EFW6_CAMUP</name>
<dbReference type="InterPro" id="IPR006145">
    <property type="entry name" value="PsdUridine_synth_RsuA/RluA"/>
</dbReference>
<organism evidence="8 9">
    <name type="scientific">Campylobacter upsaliensis</name>
    <dbReference type="NCBI Taxonomy" id="28080"/>
    <lineage>
        <taxon>Bacteria</taxon>
        <taxon>Pseudomonadati</taxon>
        <taxon>Campylobacterota</taxon>
        <taxon>Epsilonproteobacteria</taxon>
        <taxon>Campylobacterales</taxon>
        <taxon>Campylobacteraceae</taxon>
        <taxon>Campylobacter</taxon>
    </lineage>
</organism>
<dbReference type="AlphaFoldDB" id="A0A381EFW6"/>
<comment type="similarity">
    <text evidence="2">Belongs to the pseudouridine synthase RluA family.</text>
</comment>
<sequence>MPYKKIKLEIPLNAEKKAFLFLMQSLKIPINEAQKLIDKKRLFCNGNLVKKKNEILQGVVELIVYENAPKGVKIVYENEEFAVLEKPSGVLSHPNGRHCAYSLCDEIWELWGMEACVVHRLDKETSGLILAAKTKNSQVEFKTMFEKREIQKEYLALTQGLIKEEFEVDLPMRLTQNYDDVKTRMQICEDGKRALSFFKRVRFYPDLNVSLVLCKPFTGRQHQLRLHLFHSGHQILGEPLYGLKKEQIEQILDGKLSQDERIKLTGAKRLMLHSQRLYFTYKAKKFDISSKENFWEDFKGLKCDFYPL</sequence>
<keyword evidence="3 8" id="KW-0413">Isomerase</keyword>
<dbReference type="PROSITE" id="PS50889">
    <property type="entry name" value="S4"/>
    <property type="match status" value="1"/>
</dbReference>
<reference evidence="8 9" key="1">
    <citation type="submission" date="2018-06" db="EMBL/GenBank/DDBJ databases">
        <authorList>
            <consortium name="Pathogen Informatics"/>
            <person name="Doyle S."/>
        </authorList>
    </citation>
    <scope>NUCLEOTIDE SEQUENCE [LARGE SCALE GENOMIC DNA]</scope>
    <source>
        <strain evidence="8 9">NCTC12264</strain>
    </source>
</reference>
<accession>A0A381EFW6</accession>
<comment type="catalytic activity">
    <reaction evidence="1">
        <text>a uridine in RNA = a pseudouridine in RNA</text>
        <dbReference type="Rhea" id="RHEA:48348"/>
        <dbReference type="Rhea" id="RHEA-COMP:12068"/>
        <dbReference type="Rhea" id="RHEA-COMP:12069"/>
        <dbReference type="ChEBI" id="CHEBI:65314"/>
        <dbReference type="ChEBI" id="CHEBI:65315"/>
    </reaction>
</comment>
<dbReference type="InterPro" id="IPR020103">
    <property type="entry name" value="PsdUridine_synth_cat_dom_sf"/>
</dbReference>
<dbReference type="InterPro" id="IPR006224">
    <property type="entry name" value="PsdUridine_synth_RluA-like_CS"/>
</dbReference>
<evidence type="ECO:0000256" key="6">
    <source>
        <dbReference type="PROSITE-ProRule" id="PRU00182"/>
    </source>
</evidence>
<dbReference type="GO" id="GO:0009982">
    <property type="term" value="F:pseudouridine synthase activity"/>
    <property type="evidence" value="ECO:0007669"/>
    <property type="project" value="InterPro"/>
</dbReference>
<dbReference type="PROSITE" id="PS01129">
    <property type="entry name" value="PSI_RLU"/>
    <property type="match status" value="1"/>
</dbReference>
<evidence type="ECO:0000256" key="2">
    <source>
        <dbReference type="ARBA" id="ARBA00010876"/>
    </source>
</evidence>
<proteinExistence type="inferred from homology"/>
<dbReference type="SUPFAM" id="SSF55120">
    <property type="entry name" value="Pseudouridine synthase"/>
    <property type="match status" value="1"/>
</dbReference>
<protein>
    <recommendedName>
        <fullName evidence="4">RNA pseudouridylate synthase</fullName>
    </recommendedName>
    <alternativeName>
        <fullName evidence="5">RNA-uridine isomerase</fullName>
    </alternativeName>
</protein>
<dbReference type="PANTHER" id="PTHR21600:SF44">
    <property type="entry name" value="RIBOSOMAL LARGE SUBUNIT PSEUDOURIDINE SYNTHASE D"/>
    <property type="match status" value="1"/>
</dbReference>
<dbReference type="Proteomes" id="UP000254161">
    <property type="component" value="Unassembled WGS sequence"/>
</dbReference>
<dbReference type="PANTHER" id="PTHR21600">
    <property type="entry name" value="MITOCHONDRIAL RNA PSEUDOURIDINE SYNTHASE"/>
    <property type="match status" value="1"/>
</dbReference>
<dbReference type="GO" id="GO:0140098">
    <property type="term" value="F:catalytic activity, acting on RNA"/>
    <property type="evidence" value="ECO:0007669"/>
    <property type="project" value="UniProtKB-ARBA"/>
</dbReference>
<keyword evidence="6" id="KW-0694">RNA-binding</keyword>
<dbReference type="Pfam" id="PF00849">
    <property type="entry name" value="PseudoU_synth_2"/>
    <property type="match status" value="1"/>
</dbReference>